<feature type="domain" description="Carboxymuconolactone decarboxylase-like" evidence="1">
    <location>
        <begin position="13"/>
        <end position="95"/>
    </location>
</feature>
<dbReference type="InterPro" id="IPR004675">
    <property type="entry name" value="AhpD_core"/>
</dbReference>
<protein>
    <submittedName>
        <fullName evidence="2">Carboxymuconolactone decarboxylase family protein</fullName>
    </submittedName>
</protein>
<dbReference type="Gene3D" id="1.20.1290.10">
    <property type="entry name" value="AhpD-like"/>
    <property type="match status" value="1"/>
</dbReference>
<reference evidence="2 3" key="1">
    <citation type="submission" date="2018-11" db="EMBL/GenBank/DDBJ databases">
        <title>Saccharopolyspora rhizosphaerae sp. nov., an actinomycete isolated from rhizosphere soil in Thailand.</title>
        <authorList>
            <person name="Intra B."/>
            <person name="Euanorasetr J."/>
            <person name="Take A."/>
            <person name="Inahashi Y."/>
            <person name="Mori M."/>
            <person name="Panbangred W."/>
            <person name="Matsumoto A."/>
        </authorList>
    </citation>
    <scope>NUCLEOTIDE SEQUENCE [LARGE SCALE GENOMIC DNA]</scope>
    <source>
        <strain evidence="2 3">H219</strain>
    </source>
</reference>
<dbReference type="EMBL" id="RSAA01000014">
    <property type="protein sequence ID" value="RRO16204.1"/>
    <property type="molecule type" value="Genomic_DNA"/>
</dbReference>
<dbReference type="SUPFAM" id="SSF69118">
    <property type="entry name" value="AhpD-like"/>
    <property type="match status" value="1"/>
</dbReference>
<dbReference type="Proteomes" id="UP000274515">
    <property type="component" value="Unassembled WGS sequence"/>
</dbReference>
<dbReference type="AlphaFoldDB" id="A0A3R8VF08"/>
<dbReference type="InterPro" id="IPR003779">
    <property type="entry name" value="CMD-like"/>
</dbReference>
<evidence type="ECO:0000313" key="2">
    <source>
        <dbReference type="EMBL" id="RRO16204.1"/>
    </source>
</evidence>
<dbReference type="PANTHER" id="PTHR34846:SF7">
    <property type="entry name" value="BLL7811 PROTEIN"/>
    <property type="match status" value="1"/>
</dbReference>
<gene>
    <name evidence="2" type="ORF">EIL87_14230</name>
</gene>
<sequence length="151" mass="16859">MQARMNNPAMLLPEAFTSIQALLKAVHSVDVPAQILELVHLRSSQINGCSFCVHYSAKQLKQAGMSDDRIWSVAAWREAPWFSDAERAALELAEATTRIADRGEPVDDELFKRLTEHFSEEQIAALTLMIGVSNMFNRINAVTRQPADATF</sequence>
<evidence type="ECO:0000313" key="3">
    <source>
        <dbReference type="Proteomes" id="UP000274515"/>
    </source>
</evidence>
<accession>A0A3R8VF08</accession>
<evidence type="ECO:0000259" key="1">
    <source>
        <dbReference type="Pfam" id="PF02627"/>
    </source>
</evidence>
<dbReference type="GO" id="GO:0051920">
    <property type="term" value="F:peroxiredoxin activity"/>
    <property type="evidence" value="ECO:0007669"/>
    <property type="project" value="InterPro"/>
</dbReference>
<organism evidence="2 3">
    <name type="scientific">Saccharopolyspora rhizosphaerae</name>
    <dbReference type="NCBI Taxonomy" id="2492662"/>
    <lineage>
        <taxon>Bacteria</taxon>
        <taxon>Bacillati</taxon>
        <taxon>Actinomycetota</taxon>
        <taxon>Actinomycetes</taxon>
        <taxon>Pseudonocardiales</taxon>
        <taxon>Pseudonocardiaceae</taxon>
        <taxon>Saccharopolyspora</taxon>
    </lineage>
</organism>
<dbReference type="InterPro" id="IPR029032">
    <property type="entry name" value="AhpD-like"/>
</dbReference>
<comment type="caution">
    <text evidence="2">The sequence shown here is derived from an EMBL/GenBank/DDBJ whole genome shotgun (WGS) entry which is preliminary data.</text>
</comment>
<dbReference type="PANTHER" id="PTHR34846">
    <property type="entry name" value="4-CARBOXYMUCONOLACTONE DECARBOXYLASE FAMILY PROTEIN (AFU_ORTHOLOGUE AFUA_6G11590)"/>
    <property type="match status" value="1"/>
</dbReference>
<dbReference type="Pfam" id="PF02627">
    <property type="entry name" value="CMD"/>
    <property type="match status" value="1"/>
</dbReference>
<dbReference type="OrthoDB" id="5185109at2"/>
<dbReference type="RefSeq" id="WP_125090995.1">
    <property type="nucleotide sequence ID" value="NZ_RSAA01000014.1"/>
</dbReference>
<keyword evidence="3" id="KW-1185">Reference proteome</keyword>
<dbReference type="NCBIfam" id="TIGR00778">
    <property type="entry name" value="ahpD_dom"/>
    <property type="match status" value="1"/>
</dbReference>
<name>A0A3R8VF08_9PSEU</name>
<proteinExistence type="predicted"/>